<reference evidence="1 2" key="1">
    <citation type="submission" date="2023-03" db="EMBL/GenBank/DDBJ databases">
        <title>High recombination rates correlate with genetic variation in Cardiocondyla obscurior ants.</title>
        <authorList>
            <person name="Errbii M."/>
        </authorList>
    </citation>
    <scope>NUCLEOTIDE SEQUENCE [LARGE SCALE GENOMIC DNA]</scope>
    <source>
        <strain evidence="1">Alpha-2009</strain>
        <tissue evidence="1">Whole body</tissue>
    </source>
</reference>
<proteinExistence type="predicted"/>
<dbReference type="EMBL" id="JADYXP020000007">
    <property type="protein sequence ID" value="KAL0120752.1"/>
    <property type="molecule type" value="Genomic_DNA"/>
</dbReference>
<dbReference type="AlphaFoldDB" id="A0AAW2FZQ3"/>
<evidence type="ECO:0000313" key="2">
    <source>
        <dbReference type="Proteomes" id="UP001430953"/>
    </source>
</evidence>
<gene>
    <name evidence="1" type="ORF">PUN28_008434</name>
</gene>
<dbReference type="Proteomes" id="UP001430953">
    <property type="component" value="Unassembled WGS sequence"/>
</dbReference>
<evidence type="ECO:0000313" key="1">
    <source>
        <dbReference type="EMBL" id="KAL0120752.1"/>
    </source>
</evidence>
<name>A0AAW2FZQ3_9HYME</name>
<protein>
    <submittedName>
        <fullName evidence="1">Uncharacterized protein</fullName>
    </submittedName>
</protein>
<comment type="caution">
    <text evidence="1">The sequence shown here is derived from an EMBL/GenBank/DDBJ whole genome shotgun (WGS) entry which is preliminary data.</text>
</comment>
<keyword evidence="2" id="KW-1185">Reference proteome</keyword>
<sequence>MRDFFNRSHETRECFKNAVPNLFASVVPVASASQHADIINLKSNVAYSNFARISLNAICEVLEKLPSHFTRTNFKRPREFGLSGIVAAELR</sequence>
<organism evidence="1 2">
    <name type="scientific">Cardiocondyla obscurior</name>
    <dbReference type="NCBI Taxonomy" id="286306"/>
    <lineage>
        <taxon>Eukaryota</taxon>
        <taxon>Metazoa</taxon>
        <taxon>Ecdysozoa</taxon>
        <taxon>Arthropoda</taxon>
        <taxon>Hexapoda</taxon>
        <taxon>Insecta</taxon>
        <taxon>Pterygota</taxon>
        <taxon>Neoptera</taxon>
        <taxon>Endopterygota</taxon>
        <taxon>Hymenoptera</taxon>
        <taxon>Apocrita</taxon>
        <taxon>Aculeata</taxon>
        <taxon>Formicoidea</taxon>
        <taxon>Formicidae</taxon>
        <taxon>Myrmicinae</taxon>
        <taxon>Cardiocondyla</taxon>
    </lineage>
</organism>
<accession>A0AAW2FZQ3</accession>